<protein>
    <submittedName>
        <fullName evidence="1">Uncharacterized protein</fullName>
    </submittedName>
</protein>
<evidence type="ECO:0000313" key="2">
    <source>
        <dbReference type="Proteomes" id="UP001597297"/>
    </source>
</evidence>
<reference evidence="2" key="1">
    <citation type="journal article" date="2019" name="Int. J. Syst. Evol. Microbiol.">
        <title>The Global Catalogue of Microorganisms (GCM) 10K type strain sequencing project: providing services to taxonomists for standard genome sequencing and annotation.</title>
        <authorList>
            <consortium name="The Broad Institute Genomics Platform"/>
            <consortium name="The Broad Institute Genome Sequencing Center for Infectious Disease"/>
            <person name="Wu L."/>
            <person name="Ma J."/>
        </authorList>
    </citation>
    <scope>NUCLEOTIDE SEQUENCE [LARGE SCALE GENOMIC DNA]</scope>
    <source>
        <strain evidence="2">JCM 16545</strain>
    </source>
</reference>
<accession>A0ABW5E640</accession>
<dbReference type="RefSeq" id="WP_377092517.1">
    <property type="nucleotide sequence ID" value="NZ_JBHSJM010000001.1"/>
</dbReference>
<name>A0ABW5E640_9BACT</name>
<keyword evidence="2" id="KW-1185">Reference proteome</keyword>
<proteinExistence type="predicted"/>
<comment type="caution">
    <text evidence="1">The sequence shown here is derived from an EMBL/GenBank/DDBJ whole genome shotgun (WGS) entry which is preliminary data.</text>
</comment>
<organism evidence="1 2">
    <name type="scientific">Rubritalea spongiae</name>
    <dbReference type="NCBI Taxonomy" id="430797"/>
    <lineage>
        <taxon>Bacteria</taxon>
        <taxon>Pseudomonadati</taxon>
        <taxon>Verrucomicrobiota</taxon>
        <taxon>Verrucomicrobiia</taxon>
        <taxon>Verrucomicrobiales</taxon>
        <taxon>Rubritaleaceae</taxon>
        <taxon>Rubritalea</taxon>
    </lineage>
</organism>
<evidence type="ECO:0000313" key="1">
    <source>
        <dbReference type="EMBL" id="MFD2276890.1"/>
    </source>
</evidence>
<sequence length="86" mass="9895">MITVEKIKIYQRFRGDIDGFARAGAPDPITDDDWRWIDNILSRLHMIHNVSVSKDFKESTYIEIHKTVDSVGSAELLKSIAQHQLL</sequence>
<dbReference type="EMBL" id="JBHUJC010000032">
    <property type="protein sequence ID" value="MFD2276890.1"/>
    <property type="molecule type" value="Genomic_DNA"/>
</dbReference>
<gene>
    <name evidence="1" type="ORF">ACFSQZ_10445</name>
</gene>
<dbReference type="Proteomes" id="UP001597297">
    <property type="component" value="Unassembled WGS sequence"/>
</dbReference>